<dbReference type="GeneID" id="55609702"/>
<proteinExistence type="predicted"/>
<name>A0A345M8D9_9CAUD</name>
<dbReference type="KEGG" id="vg:55609702"/>
<evidence type="ECO:0000313" key="3">
    <source>
        <dbReference type="Proteomes" id="UP000259988"/>
    </source>
</evidence>
<gene>
    <name evidence="1" type="primary">11</name>
    <name evidence="2" type="synonym">281</name>
    <name evidence="1" type="ORF">SEA_STARPLATINUM_11</name>
    <name evidence="2" type="ORF">SEA_STARPLATINUM_281</name>
</gene>
<dbReference type="EMBL" id="MH576965">
    <property type="protein sequence ID" value="AXH66984.1"/>
    <property type="molecule type" value="Genomic_DNA"/>
</dbReference>
<evidence type="ECO:0000313" key="2">
    <source>
        <dbReference type="EMBL" id="AXH66984.1"/>
    </source>
</evidence>
<dbReference type="RefSeq" id="YP_009839449.1">
    <property type="nucleotide sequence ID" value="NC_048721.1"/>
</dbReference>
<evidence type="ECO:0000313" key="1">
    <source>
        <dbReference type="EMBL" id="AXH66760.1"/>
    </source>
</evidence>
<keyword evidence="3" id="KW-1185">Reference proteome</keyword>
<sequence>MENTQVIVRFKNREQMVTFRAKGTVQEVQDKLRTNFSLIEDLHGGVHVINFENIDHIHLVRAL</sequence>
<organism evidence="1 3">
    <name type="scientific">Streptomyces phage StarPlatinum</name>
    <dbReference type="NCBI Taxonomy" id="2283265"/>
    <lineage>
        <taxon>Viruses</taxon>
        <taxon>Duplodnaviria</taxon>
        <taxon>Heunggongvirae</taxon>
        <taxon>Uroviricota</taxon>
        <taxon>Caudoviricetes</taxon>
        <taxon>Stanwilliamsviridae</taxon>
        <taxon>Boydwoodruffvirinae</taxon>
        <taxon>Karimacvirus</taxon>
        <taxon>Karimacvirus starplatinum</taxon>
        <taxon>Streptomyces virus StarPlatinum</taxon>
    </lineage>
</organism>
<dbReference type="EMBL" id="MH576965">
    <property type="protein sequence ID" value="AXH66760.1"/>
    <property type="molecule type" value="Genomic_DNA"/>
</dbReference>
<dbReference type="Proteomes" id="UP000259988">
    <property type="component" value="Segment"/>
</dbReference>
<accession>A0A345M8D9</accession>
<protein>
    <submittedName>
        <fullName evidence="1">Uncharacterized protein</fullName>
    </submittedName>
</protein>
<reference evidence="1 3" key="1">
    <citation type="submission" date="2018-07" db="EMBL/GenBank/DDBJ databases">
        <authorList>
            <person name="Cook J.L."/>
            <person name="Tucker S.D."/>
            <person name="Kassa A.K."/>
            <person name="Jones J.A."/>
            <person name="Khadka D."/>
            <person name="Klug H.M."/>
            <person name="Layton S.R."/>
            <person name="Nayek S."/>
            <person name="Bhuiyan S."/>
            <person name="Kim T."/>
            <person name="Hughes L.E."/>
            <person name="Garlena R.A."/>
            <person name="Russell D.A."/>
            <person name="Pope W.H."/>
            <person name="Jacobs-Sera D."/>
            <person name="Hatfull G.F."/>
        </authorList>
    </citation>
    <scope>NUCLEOTIDE SEQUENCE [LARGE SCALE GENOMIC DNA]</scope>
</reference>